<proteinExistence type="predicted"/>
<reference evidence="1" key="1">
    <citation type="journal article" date="2023" name="G3 (Bethesda)">
        <title>A reference genome for the long-term kleptoplast-retaining sea slug Elysia crispata morphotype clarki.</title>
        <authorList>
            <person name="Eastman K.E."/>
            <person name="Pendleton A.L."/>
            <person name="Shaikh M.A."/>
            <person name="Suttiyut T."/>
            <person name="Ogas R."/>
            <person name="Tomko P."/>
            <person name="Gavelis G."/>
            <person name="Widhalm J.R."/>
            <person name="Wisecaver J.H."/>
        </authorList>
    </citation>
    <scope>NUCLEOTIDE SEQUENCE</scope>
    <source>
        <strain evidence="1">ECLA1</strain>
    </source>
</reference>
<evidence type="ECO:0000313" key="2">
    <source>
        <dbReference type="Proteomes" id="UP001283361"/>
    </source>
</evidence>
<dbReference type="EMBL" id="JAWDGP010007804">
    <property type="protein sequence ID" value="KAK3704199.1"/>
    <property type="molecule type" value="Genomic_DNA"/>
</dbReference>
<dbReference type="AlphaFoldDB" id="A0AAE0XQR4"/>
<protein>
    <submittedName>
        <fullName evidence="1">Uncharacterized protein</fullName>
    </submittedName>
</protein>
<sequence>MSNLDYRRGKPVMAGLPLRCSQPPRIRAGFRVWEKKPGLDSNLFQMKPDVTCNSGKAFELANIMIHSRATRNLWREKSHFSRVTRGQVRQHVTASSHVLQAGAVTVCGSVGSLSNIN</sequence>
<name>A0AAE0XQR4_9GAST</name>
<gene>
    <name evidence="1" type="ORF">RRG08_066830</name>
</gene>
<accession>A0AAE0XQR4</accession>
<keyword evidence="2" id="KW-1185">Reference proteome</keyword>
<organism evidence="1 2">
    <name type="scientific">Elysia crispata</name>
    <name type="common">lettuce slug</name>
    <dbReference type="NCBI Taxonomy" id="231223"/>
    <lineage>
        <taxon>Eukaryota</taxon>
        <taxon>Metazoa</taxon>
        <taxon>Spiralia</taxon>
        <taxon>Lophotrochozoa</taxon>
        <taxon>Mollusca</taxon>
        <taxon>Gastropoda</taxon>
        <taxon>Heterobranchia</taxon>
        <taxon>Euthyneura</taxon>
        <taxon>Panpulmonata</taxon>
        <taxon>Sacoglossa</taxon>
        <taxon>Placobranchoidea</taxon>
        <taxon>Plakobranchidae</taxon>
        <taxon>Elysia</taxon>
    </lineage>
</organism>
<evidence type="ECO:0000313" key="1">
    <source>
        <dbReference type="EMBL" id="KAK3704199.1"/>
    </source>
</evidence>
<dbReference type="Proteomes" id="UP001283361">
    <property type="component" value="Unassembled WGS sequence"/>
</dbReference>
<comment type="caution">
    <text evidence="1">The sequence shown here is derived from an EMBL/GenBank/DDBJ whole genome shotgun (WGS) entry which is preliminary data.</text>
</comment>